<gene>
    <name evidence="2" type="ORF">M409DRAFT_58607</name>
</gene>
<sequence length="231" mass="23812">MQHVPATPAPSHRRNGHVRQAWATLLTHAHARRGRIAAEGTVAAGPEEEGPAKRPRASCSPLKFHSEAEQDTEGSGWEEGGKPVSIRHHQRRPDAGAVPVISGADAGARARASSAGQHGRSTGGIWWESCGSVVAGGSGCGCRVGVVVKVAAADDHYPGRGASNAAAMPHWAGARPILGGLIIRGHWSQRERAKNGTSPSRRRIMACMPAPLAAGLGAVGVVCRVSTAAAV</sequence>
<dbReference type="Proteomes" id="UP000799537">
    <property type="component" value="Unassembled WGS sequence"/>
</dbReference>
<accession>A0A6A6C7I8</accession>
<proteinExistence type="predicted"/>
<evidence type="ECO:0000313" key="3">
    <source>
        <dbReference type="Proteomes" id="UP000799537"/>
    </source>
</evidence>
<name>A0A6A6C7I8_ZASCE</name>
<feature type="region of interest" description="Disordered" evidence="1">
    <location>
        <begin position="38"/>
        <end position="99"/>
    </location>
</feature>
<dbReference type="EMBL" id="ML993615">
    <property type="protein sequence ID" value="KAF2162170.1"/>
    <property type="molecule type" value="Genomic_DNA"/>
</dbReference>
<dbReference type="GeneID" id="54567226"/>
<evidence type="ECO:0000256" key="1">
    <source>
        <dbReference type="SAM" id="MobiDB-lite"/>
    </source>
</evidence>
<dbReference type="RefSeq" id="XP_033663059.1">
    <property type="nucleotide sequence ID" value="XM_033813954.1"/>
</dbReference>
<reference evidence="2" key="1">
    <citation type="journal article" date="2020" name="Stud. Mycol.">
        <title>101 Dothideomycetes genomes: a test case for predicting lifestyles and emergence of pathogens.</title>
        <authorList>
            <person name="Haridas S."/>
            <person name="Albert R."/>
            <person name="Binder M."/>
            <person name="Bloem J."/>
            <person name="Labutti K."/>
            <person name="Salamov A."/>
            <person name="Andreopoulos B."/>
            <person name="Baker S."/>
            <person name="Barry K."/>
            <person name="Bills G."/>
            <person name="Bluhm B."/>
            <person name="Cannon C."/>
            <person name="Castanera R."/>
            <person name="Culley D."/>
            <person name="Daum C."/>
            <person name="Ezra D."/>
            <person name="Gonzalez J."/>
            <person name="Henrissat B."/>
            <person name="Kuo A."/>
            <person name="Liang C."/>
            <person name="Lipzen A."/>
            <person name="Lutzoni F."/>
            <person name="Magnuson J."/>
            <person name="Mondo S."/>
            <person name="Nolan M."/>
            <person name="Ohm R."/>
            <person name="Pangilinan J."/>
            <person name="Park H.-J."/>
            <person name="Ramirez L."/>
            <person name="Alfaro M."/>
            <person name="Sun H."/>
            <person name="Tritt A."/>
            <person name="Yoshinaga Y."/>
            <person name="Zwiers L.-H."/>
            <person name="Turgeon B."/>
            <person name="Goodwin S."/>
            <person name="Spatafora J."/>
            <person name="Crous P."/>
            <person name="Grigoriev I."/>
        </authorList>
    </citation>
    <scope>NUCLEOTIDE SEQUENCE</scope>
    <source>
        <strain evidence="2">ATCC 36951</strain>
    </source>
</reference>
<evidence type="ECO:0000313" key="2">
    <source>
        <dbReference type="EMBL" id="KAF2162170.1"/>
    </source>
</evidence>
<keyword evidence="3" id="KW-1185">Reference proteome</keyword>
<organism evidence="2 3">
    <name type="scientific">Zasmidium cellare ATCC 36951</name>
    <dbReference type="NCBI Taxonomy" id="1080233"/>
    <lineage>
        <taxon>Eukaryota</taxon>
        <taxon>Fungi</taxon>
        <taxon>Dikarya</taxon>
        <taxon>Ascomycota</taxon>
        <taxon>Pezizomycotina</taxon>
        <taxon>Dothideomycetes</taxon>
        <taxon>Dothideomycetidae</taxon>
        <taxon>Mycosphaerellales</taxon>
        <taxon>Mycosphaerellaceae</taxon>
        <taxon>Zasmidium</taxon>
    </lineage>
</organism>
<dbReference type="AlphaFoldDB" id="A0A6A6C7I8"/>
<protein>
    <submittedName>
        <fullName evidence="2">Uncharacterized protein</fullName>
    </submittedName>
</protein>